<sequence length="349" mass="39081">MLTLPQALDRLLSRHYTFQTPGAMVLVAKGDEVIYSRGAGLANLETGAAITPETTFRMASVSKQFTAMCVHLLAQQQKLGLSDKLSVYFPELTHFKNIQLLHLLNHTSGLPDFEEFIPENQTTQLSDEDVLRITAAQESTLFCPGTQYRYSNTAFILLGLLVERVTRINYAIFLQENIFQPLQMHHSILYGAGAAIPNRALGYSRDAAGQFILSDQNVGTATCGDGCIYTSAQDFLKWQRALSNSPLFNINNALGSYPASIKADRKWFYSMGWFMATYGSGHPELFHSGDTSGFTNLVIRLPQHNVLIACFSNIAHNHTFLKDLLQELKQFPEFSPRSELVHHLQELTR</sequence>
<keyword evidence="3" id="KW-1185">Reference proteome</keyword>
<dbReference type="InterPro" id="IPR012338">
    <property type="entry name" value="Beta-lactam/transpept-like"/>
</dbReference>
<proteinExistence type="predicted"/>
<dbReference type="InterPro" id="IPR050491">
    <property type="entry name" value="AmpC-like"/>
</dbReference>
<dbReference type="STRING" id="1797110.A3841_19010"/>
<evidence type="ECO:0000313" key="2">
    <source>
        <dbReference type="EMBL" id="OKL40401.1"/>
    </source>
</evidence>
<dbReference type="RefSeq" id="WP_073852504.1">
    <property type="nucleotide sequence ID" value="NZ_LVWA01000005.1"/>
</dbReference>
<dbReference type="SUPFAM" id="SSF56601">
    <property type="entry name" value="beta-lactamase/transpeptidase-like"/>
    <property type="match status" value="1"/>
</dbReference>
<accession>A0A1Q5PE08</accession>
<name>A0A1Q5PE08_9BACT</name>
<evidence type="ECO:0000313" key="3">
    <source>
        <dbReference type="Proteomes" id="UP000186551"/>
    </source>
</evidence>
<gene>
    <name evidence="2" type="ORF">A3841_19010</name>
</gene>
<reference evidence="2 3" key="1">
    <citation type="submission" date="2016-03" db="EMBL/GenBank/DDBJ databases">
        <title>Genome sequence of Pontibacter sp. nov., of the family cytophagaceae, isolated from marine sediment of the Yellow Sea, China.</title>
        <authorList>
            <person name="Zhang G."/>
            <person name="Zhang R."/>
        </authorList>
    </citation>
    <scope>NUCLEOTIDE SEQUENCE [LARGE SCALE GENOMIC DNA]</scope>
    <source>
        <strain evidence="2 3">S10-8</strain>
    </source>
</reference>
<dbReference type="Proteomes" id="UP000186551">
    <property type="component" value="Unassembled WGS sequence"/>
</dbReference>
<feature type="domain" description="Beta-lactamase-related" evidence="1">
    <location>
        <begin position="19"/>
        <end position="320"/>
    </location>
</feature>
<comment type="caution">
    <text evidence="2">The sequence shown here is derived from an EMBL/GenBank/DDBJ whole genome shotgun (WGS) entry which is preliminary data.</text>
</comment>
<dbReference type="AlphaFoldDB" id="A0A1Q5PE08"/>
<dbReference type="PANTHER" id="PTHR46825">
    <property type="entry name" value="D-ALANYL-D-ALANINE-CARBOXYPEPTIDASE/ENDOPEPTIDASE AMPH"/>
    <property type="match status" value="1"/>
</dbReference>
<organism evidence="2 3">
    <name type="scientific">Pontibacter flavimaris</name>
    <dbReference type="NCBI Taxonomy" id="1797110"/>
    <lineage>
        <taxon>Bacteria</taxon>
        <taxon>Pseudomonadati</taxon>
        <taxon>Bacteroidota</taxon>
        <taxon>Cytophagia</taxon>
        <taxon>Cytophagales</taxon>
        <taxon>Hymenobacteraceae</taxon>
        <taxon>Pontibacter</taxon>
    </lineage>
</organism>
<evidence type="ECO:0000259" key="1">
    <source>
        <dbReference type="Pfam" id="PF00144"/>
    </source>
</evidence>
<dbReference type="Pfam" id="PF00144">
    <property type="entry name" value="Beta-lactamase"/>
    <property type="match status" value="1"/>
</dbReference>
<dbReference type="Gene3D" id="3.40.710.10">
    <property type="entry name" value="DD-peptidase/beta-lactamase superfamily"/>
    <property type="match status" value="1"/>
</dbReference>
<dbReference type="PANTHER" id="PTHR46825:SF9">
    <property type="entry name" value="BETA-LACTAMASE-RELATED DOMAIN-CONTAINING PROTEIN"/>
    <property type="match status" value="1"/>
</dbReference>
<dbReference type="OrthoDB" id="9793489at2"/>
<dbReference type="EMBL" id="LVWA01000005">
    <property type="protein sequence ID" value="OKL40401.1"/>
    <property type="molecule type" value="Genomic_DNA"/>
</dbReference>
<protein>
    <recommendedName>
        <fullName evidence="1">Beta-lactamase-related domain-containing protein</fullName>
    </recommendedName>
</protein>
<dbReference type="InterPro" id="IPR001466">
    <property type="entry name" value="Beta-lactam-related"/>
</dbReference>